<name>A0A2T0SPQ0_9PSEU</name>
<dbReference type="Proteomes" id="UP000239494">
    <property type="component" value="Unassembled WGS sequence"/>
</dbReference>
<evidence type="ECO:0000313" key="2">
    <source>
        <dbReference type="EMBL" id="PRY35387.1"/>
    </source>
</evidence>
<gene>
    <name evidence="2" type="ORF">CLV43_114305</name>
</gene>
<organism evidence="2 3">
    <name type="scientific">Umezawaea tangerina</name>
    <dbReference type="NCBI Taxonomy" id="84725"/>
    <lineage>
        <taxon>Bacteria</taxon>
        <taxon>Bacillati</taxon>
        <taxon>Actinomycetota</taxon>
        <taxon>Actinomycetes</taxon>
        <taxon>Pseudonocardiales</taxon>
        <taxon>Pseudonocardiaceae</taxon>
        <taxon>Umezawaea</taxon>
    </lineage>
</organism>
<feature type="compositionally biased region" description="Low complexity" evidence="1">
    <location>
        <begin position="55"/>
        <end position="64"/>
    </location>
</feature>
<protein>
    <submittedName>
        <fullName evidence="2">Uncharacterized protein</fullName>
    </submittedName>
</protein>
<dbReference type="EMBL" id="PVTF01000014">
    <property type="protein sequence ID" value="PRY35387.1"/>
    <property type="molecule type" value="Genomic_DNA"/>
</dbReference>
<sequence>MTVQIRLMGASVEVAEVMAALVAGRPVTVMSDGGLAPNHRDGGSRMFGVAALPDGGEATTAGGTDRPVRRVRSERLDRPRRVGR</sequence>
<accession>A0A2T0SPQ0</accession>
<evidence type="ECO:0000256" key="1">
    <source>
        <dbReference type="SAM" id="MobiDB-lite"/>
    </source>
</evidence>
<reference evidence="2 3" key="1">
    <citation type="submission" date="2018-03" db="EMBL/GenBank/DDBJ databases">
        <title>Genomic Encyclopedia of Archaeal and Bacterial Type Strains, Phase II (KMG-II): from individual species to whole genera.</title>
        <authorList>
            <person name="Goeker M."/>
        </authorList>
    </citation>
    <scope>NUCLEOTIDE SEQUENCE [LARGE SCALE GENOMIC DNA]</scope>
    <source>
        <strain evidence="2 3">DSM 44720</strain>
    </source>
</reference>
<evidence type="ECO:0000313" key="3">
    <source>
        <dbReference type="Proteomes" id="UP000239494"/>
    </source>
</evidence>
<feature type="compositionally biased region" description="Basic and acidic residues" evidence="1">
    <location>
        <begin position="66"/>
        <end position="84"/>
    </location>
</feature>
<keyword evidence="3" id="KW-1185">Reference proteome</keyword>
<dbReference type="AlphaFoldDB" id="A0A2T0SPQ0"/>
<feature type="region of interest" description="Disordered" evidence="1">
    <location>
        <begin position="52"/>
        <end position="84"/>
    </location>
</feature>
<proteinExistence type="predicted"/>
<comment type="caution">
    <text evidence="2">The sequence shown here is derived from an EMBL/GenBank/DDBJ whole genome shotgun (WGS) entry which is preliminary data.</text>
</comment>